<name>A0A482W792_ASBVE</name>
<organism evidence="1 2">
    <name type="scientific">Asbolus verrucosus</name>
    <name type="common">Desert ironclad beetle</name>
    <dbReference type="NCBI Taxonomy" id="1661398"/>
    <lineage>
        <taxon>Eukaryota</taxon>
        <taxon>Metazoa</taxon>
        <taxon>Ecdysozoa</taxon>
        <taxon>Arthropoda</taxon>
        <taxon>Hexapoda</taxon>
        <taxon>Insecta</taxon>
        <taxon>Pterygota</taxon>
        <taxon>Neoptera</taxon>
        <taxon>Endopterygota</taxon>
        <taxon>Coleoptera</taxon>
        <taxon>Polyphaga</taxon>
        <taxon>Cucujiformia</taxon>
        <taxon>Tenebrionidae</taxon>
        <taxon>Pimeliinae</taxon>
        <taxon>Asbolus</taxon>
    </lineage>
</organism>
<dbReference type="EMBL" id="QDEB01020855">
    <property type="protein sequence ID" value="RZC41012.1"/>
    <property type="molecule type" value="Genomic_DNA"/>
</dbReference>
<reference evidence="1 2" key="1">
    <citation type="submission" date="2017-03" db="EMBL/GenBank/DDBJ databases">
        <title>Genome of the blue death feigning beetle - Asbolus verrucosus.</title>
        <authorList>
            <person name="Rider S.D."/>
        </authorList>
    </citation>
    <scope>NUCLEOTIDE SEQUENCE [LARGE SCALE GENOMIC DNA]</scope>
    <source>
        <strain evidence="1">Butters</strain>
        <tissue evidence="1">Head and leg muscle</tissue>
    </source>
</reference>
<evidence type="ECO:0000313" key="1">
    <source>
        <dbReference type="EMBL" id="RZC41012.1"/>
    </source>
</evidence>
<sequence length="101" mass="11935">MGFTEEHKKFMLKSYFRNGHGATVCKAQTTFNYLREFYDNRLISSHTDPIYPLRLSDLTPLDYILLENTIFEQPVHTVDDLKERIDQEYASVSLEVLIRVF</sequence>
<keyword evidence="2" id="KW-1185">Reference proteome</keyword>
<dbReference type="Proteomes" id="UP000292052">
    <property type="component" value="Unassembled WGS sequence"/>
</dbReference>
<accession>A0A482W792</accession>
<gene>
    <name evidence="1" type="ORF">BDFB_011060</name>
</gene>
<evidence type="ECO:0000313" key="2">
    <source>
        <dbReference type="Proteomes" id="UP000292052"/>
    </source>
</evidence>
<comment type="caution">
    <text evidence="1">The sequence shown here is derived from an EMBL/GenBank/DDBJ whole genome shotgun (WGS) entry which is preliminary data.</text>
</comment>
<proteinExistence type="predicted"/>
<dbReference type="OrthoDB" id="6726328at2759"/>
<dbReference type="AlphaFoldDB" id="A0A482W792"/>
<protein>
    <submittedName>
        <fullName evidence="1">Uncharacterized protein</fullName>
    </submittedName>
</protein>